<evidence type="ECO:0000313" key="3">
    <source>
        <dbReference type="Proteomes" id="UP001142372"/>
    </source>
</evidence>
<proteinExistence type="predicted"/>
<dbReference type="EMBL" id="BSEN01000003">
    <property type="protein sequence ID" value="GLJ75278.1"/>
    <property type="molecule type" value="Genomic_DNA"/>
</dbReference>
<dbReference type="InterPro" id="IPR051532">
    <property type="entry name" value="Ester_Hydrolysis_Enzymes"/>
</dbReference>
<dbReference type="Pfam" id="PF13472">
    <property type="entry name" value="Lipase_GDSL_2"/>
    <property type="match status" value="1"/>
</dbReference>
<dbReference type="AlphaFoldDB" id="A0A9W6H8L5"/>
<protein>
    <submittedName>
        <fullName evidence="2">Lysophospholipase</fullName>
    </submittedName>
</protein>
<reference evidence="2" key="1">
    <citation type="journal article" date="2014" name="Int. J. Syst. Evol. Microbiol.">
        <title>Complete genome sequence of Corynebacterium casei LMG S-19264T (=DSM 44701T), isolated from a smear-ripened cheese.</title>
        <authorList>
            <consortium name="US DOE Joint Genome Institute (JGI-PGF)"/>
            <person name="Walter F."/>
            <person name="Albersmeier A."/>
            <person name="Kalinowski J."/>
            <person name="Ruckert C."/>
        </authorList>
    </citation>
    <scope>NUCLEOTIDE SEQUENCE</scope>
    <source>
        <strain evidence="2">VKM Ac-1401</strain>
    </source>
</reference>
<feature type="domain" description="SGNH hydrolase-type esterase" evidence="1">
    <location>
        <begin position="9"/>
        <end position="191"/>
    </location>
</feature>
<gene>
    <name evidence="2" type="ORF">GCM10017584_08520</name>
</gene>
<reference evidence="2" key="2">
    <citation type="submission" date="2023-01" db="EMBL/GenBank/DDBJ databases">
        <authorList>
            <person name="Sun Q."/>
            <person name="Evtushenko L."/>
        </authorList>
    </citation>
    <scope>NUCLEOTIDE SEQUENCE</scope>
    <source>
        <strain evidence="2">VKM Ac-1401</strain>
    </source>
</reference>
<dbReference type="InterPro" id="IPR036514">
    <property type="entry name" value="SGNH_hydro_sf"/>
</dbReference>
<dbReference type="GO" id="GO:0004622">
    <property type="term" value="F:phosphatidylcholine lysophospholipase activity"/>
    <property type="evidence" value="ECO:0007669"/>
    <property type="project" value="TreeGrafter"/>
</dbReference>
<dbReference type="Proteomes" id="UP001142372">
    <property type="component" value="Unassembled WGS sequence"/>
</dbReference>
<sequence>MSHRTRFVFVGDSITDCGRDRGDSASLGDGYVRILADAIAERAGGADVRNVGVSGDRAIDLEARWATDVVAAHPDVLTVYVGVNDMWRRFDSDDPTSPEAFQATLLRLLDTLPAPLPRLLIIEPFFLPSTPAHREWIDDLDGKRAVLRRVADQYGATFVPLHDRLTAAAAESGIAAIAPDGVHPSPAGHALIAEAWLEAFGATDPDARAS</sequence>
<evidence type="ECO:0000259" key="1">
    <source>
        <dbReference type="Pfam" id="PF13472"/>
    </source>
</evidence>
<evidence type="ECO:0000313" key="2">
    <source>
        <dbReference type="EMBL" id="GLJ75278.1"/>
    </source>
</evidence>
<name>A0A9W6H8L5_9MICO</name>
<dbReference type="RefSeq" id="WP_271175965.1">
    <property type="nucleotide sequence ID" value="NZ_BAAAJO010000001.1"/>
</dbReference>
<keyword evidence="3" id="KW-1185">Reference proteome</keyword>
<dbReference type="SUPFAM" id="SSF52266">
    <property type="entry name" value="SGNH hydrolase"/>
    <property type="match status" value="1"/>
</dbReference>
<dbReference type="PANTHER" id="PTHR30383">
    <property type="entry name" value="THIOESTERASE 1/PROTEASE 1/LYSOPHOSPHOLIPASE L1"/>
    <property type="match status" value="1"/>
</dbReference>
<dbReference type="PANTHER" id="PTHR30383:SF5">
    <property type="entry name" value="SGNH HYDROLASE-TYPE ESTERASE DOMAIN-CONTAINING PROTEIN"/>
    <property type="match status" value="1"/>
</dbReference>
<dbReference type="InterPro" id="IPR013830">
    <property type="entry name" value="SGNH_hydro"/>
</dbReference>
<accession>A0A9W6H8L5</accession>
<dbReference type="Gene3D" id="3.40.50.1110">
    <property type="entry name" value="SGNH hydrolase"/>
    <property type="match status" value="1"/>
</dbReference>
<comment type="caution">
    <text evidence="2">The sequence shown here is derived from an EMBL/GenBank/DDBJ whole genome shotgun (WGS) entry which is preliminary data.</text>
</comment>
<dbReference type="CDD" id="cd01834">
    <property type="entry name" value="SGNH_hydrolase_like_2"/>
    <property type="match status" value="1"/>
</dbReference>
<organism evidence="2 3">
    <name type="scientific">Leifsonia poae</name>
    <dbReference type="NCBI Taxonomy" id="110933"/>
    <lineage>
        <taxon>Bacteria</taxon>
        <taxon>Bacillati</taxon>
        <taxon>Actinomycetota</taxon>
        <taxon>Actinomycetes</taxon>
        <taxon>Micrococcales</taxon>
        <taxon>Microbacteriaceae</taxon>
        <taxon>Leifsonia</taxon>
    </lineage>
</organism>